<keyword evidence="6" id="KW-0378">Hydrolase</keyword>
<evidence type="ECO:0000313" key="7">
    <source>
        <dbReference type="Proteomes" id="UP001595793"/>
    </source>
</evidence>
<dbReference type="PANTHER" id="PTHR10151">
    <property type="entry name" value="ECTONUCLEOTIDE PYROPHOSPHATASE/PHOSPHODIESTERASE"/>
    <property type="match status" value="1"/>
</dbReference>
<evidence type="ECO:0000313" key="5">
    <source>
        <dbReference type="EMBL" id="MFC4027882.1"/>
    </source>
</evidence>
<sequence>MYSFKYLLKKYSYSFYFLFLISFHISAQNKNEKPKLVVGIVVDQMREEYLYRYYDKFQDNGFKLLMKEGFMAKNTHYNYVPTKTAPGHASIYTGTTPRYHGIISNSWYHRETKRVMGNVEDESFETVGTLTPKTGKSPYQLIGTNITDELKISSQGKSKVISISLKDRGAILPGGHLADGAYWYDHESGHFITSTYYAKELPTWVQDYNALNKPDSLLKLGWETLLPIASYSESNGDMHSYEKGFPGIKRPTFPYDFKKLPKEKRYELLTRTPYGNTIVRELAEAALKNENMGQSSQTDFLAISFSSTDAVGHKFGPQSVEIEDVYLRLDNEIAALIHSLDQQVGRKNYTLFLTADHGGADTPQYLNETKIPTELSTDVSEKLEAKLLESYGKLQLIESYKDQQIYLNRDVLLKNNLNLKKISNEIRDYLYTIPGVAQVYTADDLRRLNYTDKIGSMVQLGYHNTRSGDIAVVYNPISWSGTMEFGTTHGSPYNYDTHVPLLWFGGTIKKGETVKRLNITAIAPTLAEVLHIKFPSACIGNPIIELFN</sequence>
<gene>
    <name evidence="6" type="primary">pafA</name>
    <name evidence="5" type="ORF">ACFOS1_10745</name>
    <name evidence="6" type="ORF">ACFOS1_16220</name>
</gene>
<comment type="caution">
    <text evidence="6">The sequence shown here is derived from an EMBL/GenBank/DDBJ whole genome shotgun (WGS) entry which is preliminary data.</text>
</comment>
<dbReference type="Gene3D" id="3.40.720.10">
    <property type="entry name" value="Alkaline Phosphatase, subunit A"/>
    <property type="match status" value="1"/>
</dbReference>
<evidence type="ECO:0000256" key="4">
    <source>
        <dbReference type="PIRNR" id="PIRNR031924"/>
    </source>
</evidence>
<organism evidence="6 7">
    <name type="scientific">Zunongwangia endophytica</name>
    <dbReference type="NCBI Taxonomy" id="1808945"/>
    <lineage>
        <taxon>Bacteria</taxon>
        <taxon>Pseudomonadati</taxon>
        <taxon>Bacteroidota</taxon>
        <taxon>Flavobacteriia</taxon>
        <taxon>Flavobacteriales</taxon>
        <taxon>Flavobacteriaceae</taxon>
        <taxon>Zunongwangia</taxon>
    </lineage>
</organism>
<accession>A0ABV8HA42</accession>
<dbReference type="NCBIfam" id="NF042991">
    <property type="entry name" value="alk_phos_PafA"/>
    <property type="match status" value="1"/>
</dbReference>
<dbReference type="InterPro" id="IPR002591">
    <property type="entry name" value="Phosphodiest/P_Trfase"/>
</dbReference>
<evidence type="ECO:0000256" key="1">
    <source>
        <dbReference type="ARBA" id="ARBA00022553"/>
    </source>
</evidence>
<dbReference type="PIRSF" id="PIRSF031924">
    <property type="entry name" value="Pi-irrepressible_AP"/>
    <property type="match status" value="1"/>
</dbReference>
<evidence type="ECO:0000256" key="2">
    <source>
        <dbReference type="ARBA" id="ARBA00022723"/>
    </source>
</evidence>
<dbReference type="EMBL" id="JBHSAS010000006">
    <property type="protein sequence ID" value="MFC4027882.1"/>
    <property type="molecule type" value="Genomic_DNA"/>
</dbReference>
<dbReference type="InterPro" id="IPR026263">
    <property type="entry name" value="Alkaline_phosphatase_prok"/>
</dbReference>
<dbReference type="SUPFAM" id="SSF53649">
    <property type="entry name" value="Alkaline phosphatase-like"/>
    <property type="match status" value="1"/>
</dbReference>
<dbReference type="Pfam" id="PF01663">
    <property type="entry name" value="Phosphodiest"/>
    <property type="match status" value="1"/>
</dbReference>
<dbReference type="PANTHER" id="PTHR10151:SF120">
    <property type="entry name" value="BIS(5'-ADENOSYL)-TRIPHOSPHATASE"/>
    <property type="match status" value="1"/>
</dbReference>
<reference evidence="7" key="2">
    <citation type="journal article" date="2019" name="Int. J. Syst. Evol. Microbiol.">
        <title>The Global Catalogue of Microorganisms (GCM) 10K type strain sequencing project: providing services to taxonomists for standard genome sequencing and annotation.</title>
        <authorList>
            <consortium name="The Broad Institute Genomics Platform"/>
            <consortium name="The Broad Institute Genome Sequencing Center for Infectious Disease"/>
            <person name="Wu L."/>
            <person name="Ma J."/>
        </authorList>
    </citation>
    <scope>NUCLEOTIDE SEQUENCE [LARGE SCALE GENOMIC DNA]</scope>
    <source>
        <strain evidence="7">CECT 9128</strain>
    </source>
</reference>
<name>A0ABV8HA42_9FLAO</name>
<keyword evidence="2 4" id="KW-0479">Metal-binding</keyword>
<dbReference type="RefSeq" id="WP_290231679.1">
    <property type="nucleotide sequence ID" value="NZ_JAUFPZ010000002.1"/>
</dbReference>
<evidence type="ECO:0000313" key="6">
    <source>
        <dbReference type="EMBL" id="MFC4028969.1"/>
    </source>
</evidence>
<dbReference type="GO" id="GO:0004035">
    <property type="term" value="F:alkaline phosphatase activity"/>
    <property type="evidence" value="ECO:0007669"/>
    <property type="project" value="UniProtKB-EC"/>
</dbReference>
<evidence type="ECO:0000256" key="3">
    <source>
        <dbReference type="ARBA" id="ARBA00022729"/>
    </source>
</evidence>
<dbReference type="InterPro" id="IPR017850">
    <property type="entry name" value="Alkaline_phosphatase_core_sf"/>
</dbReference>
<dbReference type="Gene3D" id="3.30.1360.150">
    <property type="match status" value="1"/>
</dbReference>
<dbReference type="EC" id="3.1.3.1" evidence="6"/>
<dbReference type="CDD" id="cd16016">
    <property type="entry name" value="AP-SPAP"/>
    <property type="match status" value="1"/>
</dbReference>
<dbReference type="Proteomes" id="UP001595793">
    <property type="component" value="Unassembled WGS sequence"/>
</dbReference>
<reference evidence="6" key="3">
    <citation type="submission" date="2024-09" db="EMBL/GenBank/DDBJ databases">
        <authorList>
            <person name="Sun Q."/>
            <person name="Mori K."/>
        </authorList>
    </citation>
    <scope>NUCLEOTIDE SEQUENCE</scope>
    <source>
        <strain evidence="6">CECT 9128</strain>
    </source>
</reference>
<keyword evidence="1" id="KW-0597">Phosphoprotein</keyword>
<dbReference type="EMBL" id="JBHSAS010000011">
    <property type="protein sequence ID" value="MFC4028969.1"/>
    <property type="molecule type" value="Genomic_DNA"/>
</dbReference>
<protein>
    <submittedName>
        <fullName evidence="6">Alkaline phosphatase PafA</fullName>
        <ecNumber evidence="6">3.1.3.1</ecNumber>
    </submittedName>
</protein>
<reference evidence="6" key="1">
    <citation type="journal article" date="2014" name="Int. J. Syst. Evol. Microbiol.">
        <title>Complete genome of a new Firmicutes species belonging to the dominant human colonic microbiota ('Ruminococcus bicirculans') reveals two chromosomes and a selective capacity to utilize plant glucans.</title>
        <authorList>
            <consortium name="NISC Comparative Sequencing Program"/>
            <person name="Wegmann U."/>
            <person name="Louis P."/>
            <person name="Goesmann A."/>
            <person name="Henrissat B."/>
            <person name="Duncan S.H."/>
            <person name="Flint H.J."/>
        </authorList>
    </citation>
    <scope>NUCLEOTIDE SEQUENCE</scope>
    <source>
        <strain evidence="6">CECT 9128</strain>
    </source>
</reference>
<keyword evidence="7" id="KW-1185">Reference proteome</keyword>
<proteinExistence type="predicted"/>
<keyword evidence="3" id="KW-0732">Signal</keyword>